<evidence type="ECO:0000313" key="6">
    <source>
        <dbReference type="EMBL" id="KAJ2898194.1"/>
    </source>
</evidence>
<dbReference type="InterPro" id="IPR016160">
    <property type="entry name" value="Ald_DH_CS_CYS"/>
</dbReference>
<comment type="catalytic activity">
    <reaction evidence="4">
        <text>an aldehyde + NAD(+) + H2O = a carboxylate + NADH + 2 H(+)</text>
        <dbReference type="Rhea" id="RHEA:16185"/>
        <dbReference type="ChEBI" id="CHEBI:15377"/>
        <dbReference type="ChEBI" id="CHEBI:15378"/>
        <dbReference type="ChEBI" id="CHEBI:17478"/>
        <dbReference type="ChEBI" id="CHEBI:29067"/>
        <dbReference type="ChEBI" id="CHEBI:57540"/>
        <dbReference type="ChEBI" id="CHEBI:57945"/>
        <dbReference type="EC" id="1.2.1.3"/>
    </reaction>
</comment>
<evidence type="ECO:0000256" key="2">
    <source>
        <dbReference type="ARBA" id="ARBA00023002"/>
    </source>
</evidence>
<dbReference type="SUPFAM" id="SSF53720">
    <property type="entry name" value="ALDH-like"/>
    <property type="match status" value="1"/>
</dbReference>
<name>A0AAD5RLX8_9PEZI</name>
<protein>
    <recommendedName>
        <fullName evidence="3">aldehyde dehydrogenase (NAD(+))</fullName>
        <ecNumber evidence="3">1.2.1.3</ecNumber>
    </recommendedName>
</protein>
<dbReference type="InterPro" id="IPR015590">
    <property type="entry name" value="Aldehyde_DH_dom"/>
</dbReference>
<dbReference type="PANTHER" id="PTHR11699">
    <property type="entry name" value="ALDEHYDE DEHYDROGENASE-RELATED"/>
    <property type="match status" value="1"/>
</dbReference>
<dbReference type="InterPro" id="IPR016163">
    <property type="entry name" value="Ald_DH_C"/>
</dbReference>
<dbReference type="Proteomes" id="UP001201980">
    <property type="component" value="Unassembled WGS sequence"/>
</dbReference>
<reference evidence="6" key="1">
    <citation type="submission" date="2022-07" db="EMBL/GenBank/DDBJ databases">
        <title>Draft genome sequence of Zalerion maritima ATCC 34329, a (micro)plastics degrading marine fungus.</title>
        <authorList>
            <person name="Paco A."/>
            <person name="Goncalves M.F.M."/>
            <person name="Rocha-Santos T.A.P."/>
            <person name="Alves A."/>
        </authorList>
    </citation>
    <scope>NUCLEOTIDE SEQUENCE</scope>
    <source>
        <strain evidence="6">ATCC 34329</strain>
    </source>
</reference>
<dbReference type="EC" id="1.2.1.3" evidence="3"/>
<dbReference type="AlphaFoldDB" id="A0AAD5RLX8"/>
<dbReference type="EMBL" id="JAKWBI020000240">
    <property type="protein sequence ID" value="KAJ2898194.1"/>
    <property type="molecule type" value="Genomic_DNA"/>
</dbReference>
<dbReference type="Gene3D" id="3.40.605.10">
    <property type="entry name" value="Aldehyde Dehydrogenase, Chain A, domain 1"/>
    <property type="match status" value="2"/>
</dbReference>
<dbReference type="InterPro" id="IPR016162">
    <property type="entry name" value="Ald_DH_N"/>
</dbReference>
<keyword evidence="7" id="KW-1185">Reference proteome</keyword>
<keyword evidence="2" id="KW-0560">Oxidoreductase</keyword>
<evidence type="ECO:0000256" key="3">
    <source>
        <dbReference type="ARBA" id="ARBA00024226"/>
    </source>
</evidence>
<organism evidence="6 7">
    <name type="scientific">Zalerion maritima</name>
    <dbReference type="NCBI Taxonomy" id="339359"/>
    <lineage>
        <taxon>Eukaryota</taxon>
        <taxon>Fungi</taxon>
        <taxon>Dikarya</taxon>
        <taxon>Ascomycota</taxon>
        <taxon>Pezizomycotina</taxon>
        <taxon>Sordariomycetes</taxon>
        <taxon>Lulworthiomycetidae</taxon>
        <taxon>Lulworthiales</taxon>
        <taxon>Lulworthiaceae</taxon>
        <taxon>Zalerion</taxon>
    </lineage>
</organism>
<accession>A0AAD5RLX8</accession>
<evidence type="ECO:0000259" key="5">
    <source>
        <dbReference type="Pfam" id="PF00171"/>
    </source>
</evidence>
<dbReference type="PROSITE" id="PS00070">
    <property type="entry name" value="ALDEHYDE_DEHYDR_CYS"/>
    <property type="match status" value="1"/>
</dbReference>
<evidence type="ECO:0000313" key="7">
    <source>
        <dbReference type="Proteomes" id="UP001201980"/>
    </source>
</evidence>
<gene>
    <name evidence="6" type="ORF">MKZ38_004120</name>
</gene>
<evidence type="ECO:0000256" key="4">
    <source>
        <dbReference type="ARBA" id="ARBA00049194"/>
    </source>
</evidence>
<comment type="similarity">
    <text evidence="1">Belongs to the aldehyde dehydrogenase family.</text>
</comment>
<sequence length="424" mass="46333">MDTLVFFNIINNDKCSGAAWDAVVAPRSGKPLWDVPLASLGNVNTDVGAAQEAFRSWKQTAVEQRKALLSKIIGQETGKSTLMSDLEVDDCISFVTFNAAQSLEDEVAFQDETLKIINTHQPLGVVAAIFPWNFPLVLAMGKIAAGLVTGNCFVELASQVLPPGVLQELNGGGDVGAMLVKHRTVQKVSFTGSTAAGKRIMESASGTLKRITLELGGNDGCIVCHDVDVQSVAREVAVGCFFHSGQMCLATKRIYVRRDVYALFLSQFLREFAVVKSLIEDCEHNDYEILAGGTKGMGKGLWIPPTVVNNPPDDSRIVKEEQFGPIIPLLTWDTEEEVIRRVNNTDCGLGASMCAKDQERAQRLARSLDMSSIWVNHFPKPVPMGHLSSWKESGFGGEWGRAGLLAYCQVQTLQVYKSKAREYM</sequence>
<feature type="domain" description="Aldehyde dehydrogenase" evidence="5">
    <location>
        <begin position="22"/>
        <end position="272"/>
    </location>
</feature>
<dbReference type="Pfam" id="PF00171">
    <property type="entry name" value="Aldedh"/>
    <property type="match status" value="1"/>
</dbReference>
<dbReference type="Gene3D" id="3.40.309.10">
    <property type="entry name" value="Aldehyde Dehydrogenase, Chain A, domain 2"/>
    <property type="match status" value="2"/>
</dbReference>
<dbReference type="GO" id="GO:0004029">
    <property type="term" value="F:aldehyde dehydrogenase (NAD+) activity"/>
    <property type="evidence" value="ECO:0007669"/>
    <property type="project" value="UniProtKB-EC"/>
</dbReference>
<evidence type="ECO:0000256" key="1">
    <source>
        <dbReference type="ARBA" id="ARBA00009986"/>
    </source>
</evidence>
<dbReference type="InterPro" id="IPR016161">
    <property type="entry name" value="Ald_DH/histidinol_DH"/>
</dbReference>
<comment type="caution">
    <text evidence="6">The sequence shown here is derived from an EMBL/GenBank/DDBJ whole genome shotgun (WGS) entry which is preliminary data.</text>
</comment>
<proteinExistence type="inferred from homology"/>